<dbReference type="Proteomes" id="UP001212997">
    <property type="component" value="Unassembled WGS sequence"/>
</dbReference>
<comment type="caution">
    <text evidence="2">The sequence shown here is derived from an EMBL/GenBank/DDBJ whole genome shotgun (WGS) entry which is preliminary data.</text>
</comment>
<keyword evidence="1" id="KW-0472">Membrane</keyword>
<evidence type="ECO:0000313" key="2">
    <source>
        <dbReference type="EMBL" id="KAJ3478713.1"/>
    </source>
</evidence>
<evidence type="ECO:0000256" key="1">
    <source>
        <dbReference type="SAM" id="Phobius"/>
    </source>
</evidence>
<keyword evidence="1" id="KW-0812">Transmembrane</keyword>
<dbReference type="PANTHER" id="PTHR15887">
    <property type="entry name" value="TRANSMEMBRANE PROTEIN 69"/>
    <property type="match status" value="1"/>
</dbReference>
<proteinExistence type="predicted"/>
<evidence type="ECO:0008006" key="4">
    <source>
        <dbReference type="Google" id="ProtNLM"/>
    </source>
</evidence>
<accession>A0AAD5UV76</accession>
<keyword evidence="1" id="KW-1133">Transmembrane helix</keyword>
<sequence length="360" mass="38956">MNNYISTTSLTTASLRFPPKPLAAQLTTRYSRPTSHSVVPGYHDSELTSNYLYPLSSPILILCATPKPSVQTQHLHLAHVMSPSNHKASVLYHAATNIREEVGNSTADLAKAIAGSNVYSDSVEPTARTFLGITNSVAHAVPTPYIITGLAGGLPYLGASGATIYLARQAGLATSGIIPNMDPGVAITLLDQALNFQMTYGAVMLSFLGALHWGFEFAGYGGHKGYSRLVLGAMPVIWGWSTLAFQPINALLLQWIGFTGMWYADLKATNQAWAPKWYSQYRFYLSILVGTCIIGSLAATSYWGPVGGHGLVSHDLEMIRSERKQRFPANRGTISGDVEAFAGEAKDDHYVIVKHKEHGQ</sequence>
<dbReference type="Pfam" id="PF11911">
    <property type="entry name" value="DUF3429"/>
    <property type="match status" value="1"/>
</dbReference>
<evidence type="ECO:0000313" key="3">
    <source>
        <dbReference type="Proteomes" id="UP001212997"/>
    </source>
</evidence>
<feature type="transmembrane region" description="Helical" evidence="1">
    <location>
        <begin position="198"/>
        <end position="215"/>
    </location>
</feature>
<feature type="transmembrane region" description="Helical" evidence="1">
    <location>
        <begin position="283"/>
        <end position="304"/>
    </location>
</feature>
<protein>
    <recommendedName>
        <fullName evidence="4">Mnn4-regulates the mannosylphosphorylation</fullName>
    </recommendedName>
</protein>
<dbReference type="AlphaFoldDB" id="A0AAD5UV76"/>
<organism evidence="2 3">
    <name type="scientific">Meripilus lineatus</name>
    <dbReference type="NCBI Taxonomy" id="2056292"/>
    <lineage>
        <taxon>Eukaryota</taxon>
        <taxon>Fungi</taxon>
        <taxon>Dikarya</taxon>
        <taxon>Basidiomycota</taxon>
        <taxon>Agaricomycotina</taxon>
        <taxon>Agaricomycetes</taxon>
        <taxon>Polyporales</taxon>
        <taxon>Meripilaceae</taxon>
        <taxon>Meripilus</taxon>
    </lineage>
</organism>
<dbReference type="InterPro" id="IPR021836">
    <property type="entry name" value="DUF3429"/>
</dbReference>
<reference evidence="2" key="1">
    <citation type="submission" date="2022-07" db="EMBL/GenBank/DDBJ databases">
        <title>Genome Sequence of Physisporinus lineatus.</title>
        <authorList>
            <person name="Buettner E."/>
        </authorList>
    </citation>
    <scope>NUCLEOTIDE SEQUENCE</scope>
    <source>
        <strain evidence="2">VT162</strain>
    </source>
</reference>
<feature type="transmembrane region" description="Helical" evidence="1">
    <location>
        <begin position="236"/>
        <end position="263"/>
    </location>
</feature>
<name>A0AAD5UV76_9APHY</name>
<dbReference type="EMBL" id="JANAWD010000490">
    <property type="protein sequence ID" value="KAJ3478713.1"/>
    <property type="molecule type" value="Genomic_DNA"/>
</dbReference>
<keyword evidence="3" id="KW-1185">Reference proteome</keyword>
<gene>
    <name evidence="2" type="ORF">NLI96_g9572</name>
</gene>
<dbReference type="PANTHER" id="PTHR15887:SF1">
    <property type="entry name" value="TRANSMEMBRANE PROTEIN 69"/>
    <property type="match status" value="1"/>
</dbReference>